<sequence length="179" mass="19927">MFTIKEATTCFARIDAIAEENLPALDKALRNLSQRHYLPPADRRGRADLYPLHTICALRVLQAASGILSDRWVLDTFARDMQSQPAGPARRVRLDGGERPMSPVEEAVERVREGQTFDFNLHLHRDGRLAFFADWPSDDASAATVADNVFSEVKTKEPVATFTVHASRLIAELLVELGA</sequence>
<dbReference type="RefSeq" id="WP_076450154.1">
    <property type="nucleotide sequence ID" value="NZ_FTOQ01000016.1"/>
</dbReference>
<evidence type="ECO:0000313" key="2">
    <source>
        <dbReference type="Proteomes" id="UP000186684"/>
    </source>
</evidence>
<dbReference type="STRING" id="633194.SAMN05421759_11618"/>
<name>A0A1N7PIC7_9RHOB</name>
<accession>A0A1N7PIC7</accession>
<dbReference type="OrthoDB" id="7842498at2"/>
<evidence type="ECO:0000313" key="1">
    <source>
        <dbReference type="EMBL" id="SIT10384.1"/>
    </source>
</evidence>
<keyword evidence="2" id="KW-1185">Reference proteome</keyword>
<organism evidence="1 2">
    <name type="scientific">Roseivivax lentus</name>
    <dbReference type="NCBI Taxonomy" id="633194"/>
    <lineage>
        <taxon>Bacteria</taxon>
        <taxon>Pseudomonadati</taxon>
        <taxon>Pseudomonadota</taxon>
        <taxon>Alphaproteobacteria</taxon>
        <taxon>Rhodobacterales</taxon>
        <taxon>Roseobacteraceae</taxon>
        <taxon>Roseivivax</taxon>
    </lineage>
</organism>
<gene>
    <name evidence="1" type="ORF">SAMN05421759_11618</name>
</gene>
<proteinExistence type="predicted"/>
<reference evidence="2" key="1">
    <citation type="submission" date="2017-01" db="EMBL/GenBank/DDBJ databases">
        <authorList>
            <person name="Varghese N."/>
            <person name="Submissions S."/>
        </authorList>
    </citation>
    <scope>NUCLEOTIDE SEQUENCE [LARGE SCALE GENOMIC DNA]</scope>
    <source>
        <strain evidence="2">DSM 29430</strain>
    </source>
</reference>
<dbReference type="EMBL" id="FTOQ01000016">
    <property type="protein sequence ID" value="SIT10384.1"/>
    <property type="molecule type" value="Genomic_DNA"/>
</dbReference>
<dbReference type="AlphaFoldDB" id="A0A1N7PIC7"/>
<dbReference type="Proteomes" id="UP000186684">
    <property type="component" value="Unassembled WGS sequence"/>
</dbReference>
<protein>
    <submittedName>
        <fullName evidence="1">Uncharacterized protein</fullName>
    </submittedName>
</protein>